<name>A0A1M5C743_9HYPH</name>
<sequence length="58" mass="5924">MGYGRDDQPVVAVFGVVVAFVPARTAAVRAAAIGPVTAATRRTRIGLALKCTAIGKPD</sequence>
<dbReference type="Proteomes" id="UP000184485">
    <property type="component" value="Unassembled WGS sequence"/>
</dbReference>
<dbReference type="STRING" id="1122133.SAMN02745157_2231"/>
<dbReference type="AlphaFoldDB" id="A0A1M5C743"/>
<proteinExistence type="predicted"/>
<protein>
    <submittedName>
        <fullName evidence="1">Uncharacterized protein</fullName>
    </submittedName>
</protein>
<gene>
    <name evidence="1" type="ORF">SAMN02745157_2231</name>
</gene>
<keyword evidence="2" id="KW-1185">Reference proteome</keyword>
<accession>A0A1M5C743</accession>
<organism evidence="1 2">
    <name type="scientific">Kaistia soli DSM 19436</name>
    <dbReference type="NCBI Taxonomy" id="1122133"/>
    <lineage>
        <taxon>Bacteria</taxon>
        <taxon>Pseudomonadati</taxon>
        <taxon>Pseudomonadota</taxon>
        <taxon>Alphaproteobacteria</taxon>
        <taxon>Hyphomicrobiales</taxon>
        <taxon>Kaistiaceae</taxon>
        <taxon>Kaistia</taxon>
    </lineage>
</organism>
<dbReference type="EMBL" id="FQUP01000002">
    <property type="protein sequence ID" value="SHF50232.1"/>
    <property type="molecule type" value="Genomic_DNA"/>
</dbReference>
<evidence type="ECO:0000313" key="2">
    <source>
        <dbReference type="Proteomes" id="UP000184485"/>
    </source>
</evidence>
<evidence type="ECO:0000313" key="1">
    <source>
        <dbReference type="EMBL" id="SHF50232.1"/>
    </source>
</evidence>
<reference evidence="1 2" key="1">
    <citation type="submission" date="2016-11" db="EMBL/GenBank/DDBJ databases">
        <authorList>
            <person name="Jaros S."/>
            <person name="Januszkiewicz K."/>
            <person name="Wedrychowicz H."/>
        </authorList>
    </citation>
    <scope>NUCLEOTIDE SEQUENCE [LARGE SCALE GENOMIC DNA]</scope>
    <source>
        <strain evidence="1 2">DSM 19436</strain>
    </source>
</reference>